<dbReference type="Gene3D" id="1.10.10.60">
    <property type="entry name" value="Homeodomain-like"/>
    <property type="match status" value="1"/>
</dbReference>
<dbReference type="SMART" id="SM00342">
    <property type="entry name" value="HTH_ARAC"/>
    <property type="match status" value="1"/>
</dbReference>
<dbReference type="Proteomes" id="UP000466586">
    <property type="component" value="Unassembled WGS sequence"/>
</dbReference>
<feature type="domain" description="HTH araC/xylS-type" evidence="4">
    <location>
        <begin position="235"/>
        <end position="333"/>
    </location>
</feature>
<evidence type="ECO:0000313" key="5">
    <source>
        <dbReference type="EMBL" id="MXV49525.1"/>
    </source>
</evidence>
<dbReference type="InterPro" id="IPR018060">
    <property type="entry name" value="HTH_AraC"/>
</dbReference>
<organism evidence="5 6">
    <name type="scientific">Hufsiella arboris</name>
    <dbReference type="NCBI Taxonomy" id="2695275"/>
    <lineage>
        <taxon>Bacteria</taxon>
        <taxon>Pseudomonadati</taxon>
        <taxon>Bacteroidota</taxon>
        <taxon>Sphingobacteriia</taxon>
        <taxon>Sphingobacteriales</taxon>
        <taxon>Sphingobacteriaceae</taxon>
        <taxon>Hufsiella</taxon>
    </lineage>
</organism>
<dbReference type="PRINTS" id="PR00032">
    <property type="entry name" value="HTHARAC"/>
</dbReference>
<evidence type="ECO:0000256" key="3">
    <source>
        <dbReference type="ARBA" id="ARBA00023163"/>
    </source>
</evidence>
<keyword evidence="6" id="KW-1185">Reference proteome</keyword>
<dbReference type="PANTHER" id="PTHR47893">
    <property type="entry name" value="REGULATORY PROTEIN PCHR"/>
    <property type="match status" value="1"/>
</dbReference>
<evidence type="ECO:0000256" key="1">
    <source>
        <dbReference type="ARBA" id="ARBA00023015"/>
    </source>
</evidence>
<keyword evidence="1" id="KW-0805">Transcription regulation</keyword>
<name>A0A7K1Y4M3_9SPHI</name>
<dbReference type="InterPro" id="IPR009057">
    <property type="entry name" value="Homeodomain-like_sf"/>
</dbReference>
<dbReference type="Pfam" id="PF12833">
    <property type="entry name" value="HTH_18"/>
    <property type="match status" value="1"/>
</dbReference>
<dbReference type="InterPro" id="IPR020449">
    <property type="entry name" value="Tscrpt_reg_AraC-type_HTH"/>
</dbReference>
<evidence type="ECO:0000256" key="2">
    <source>
        <dbReference type="ARBA" id="ARBA00023125"/>
    </source>
</evidence>
<comment type="caution">
    <text evidence="5">The sequence shown here is derived from an EMBL/GenBank/DDBJ whole genome shotgun (WGS) entry which is preliminary data.</text>
</comment>
<dbReference type="EMBL" id="WVHT01000001">
    <property type="protein sequence ID" value="MXV49525.1"/>
    <property type="molecule type" value="Genomic_DNA"/>
</dbReference>
<sequence length="337" mass="38591">MSFEMSDISSNHFETLSQFFSNSLQSDALIEQSQKIEHSDVEGHATDWYFDGLRMGFSDWHYKEPVDLKWNYSIDVGLVTLQANLRGSVFAGSNTRNGTKLFGNYQHNLFYTDTDNAGEGLLKSERLRSSMFFIQFPKEIFLRLTANANDALSRFSENVLNGRTSLLSPENLPMDAEMINLIDSIVNCAYRDGLKKMYLLSKSIEFLVLQAEVCNKNLSQSYTYIKSRYDQECIRYAREYLLNHIEAPPSLFQLAKIAGINEYKLKRGFKEVFGTTVFGYLADARLEIGKSQLLQKIKSTSEISFELGYSSVQHFSNAFKKKYGLSPNNLLLRDKLK</sequence>
<dbReference type="SUPFAM" id="SSF46689">
    <property type="entry name" value="Homeodomain-like"/>
    <property type="match status" value="2"/>
</dbReference>
<dbReference type="GO" id="GO:0003700">
    <property type="term" value="F:DNA-binding transcription factor activity"/>
    <property type="evidence" value="ECO:0007669"/>
    <property type="project" value="InterPro"/>
</dbReference>
<keyword evidence="2" id="KW-0238">DNA-binding</keyword>
<dbReference type="PANTHER" id="PTHR47893:SF1">
    <property type="entry name" value="REGULATORY PROTEIN PCHR"/>
    <property type="match status" value="1"/>
</dbReference>
<dbReference type="RefSeq" id="WP_160842635.1">
    <property type="nucleotide sequence ID" value="NZ_WVHT01000001.1"/>
</dbReference>
<reference evidence="5 6" key="1">
    <citation type="submission" date="2019-11" db="EMBL/GenBank/DDBJ databases">
        <title>Pedobacter sp. HMF7647 Genome sequencing and assembly.</title>
        <authorList>
            <person name="Kang H."/>
            <person name="Kim H."/>
            <person name="Joh K."/>
        </authorList>
    </citation>
    <scope>NUCLEOTIDE SEQUENCE [LARGE SCALE GENOMIC DNA]</scope>
    <source>
        <strain evidence="5 6">HMF7647</strain>
    </source>
</reference>
<keyword evidence="3" id="KW-0804">Transcription</keyword>
<dbReference type="AlphaFoldDB" id="A0A7K1Y4M3"/>
<gene>
    <name evidence="5" type="ORF">GS399_00960</name>
</gene>
<protein>
    <submittedName>
        <fullName evidence="5">Helix-turn-helix domain-containing protein</fullName>
    </submittedName>
</protein>
<evidence type="ECO:0000259" key="4">
    <source>
        <dbReference type="PROSITE" id="PS01124"/>
    </source>
</evidence>
<proteinExistence type="predicted"/>
<dbReference type="PROSITE" id="PS01124">
    <property type="entry name" value="HTH_ARAC_FAMILY_2"/>
    <property type="match status" value="1"/>
</dbReference>
<dbReference type="GO" id="GO:0043565">
    <property type="term" value="F:sequence-specific DNA binding"/>
    <property type="evidence" value="ECO:0007669"/>
    <property type="project" value="InterPro"/>
</dbReference>
<accession>A0A7K1Y4M3</accession>
<dbReference type="InterPro" id="IPR053142">
    <property type="entry name" value="PchR_regulatory_protein"/>
</dbReference>
<evidence type="ECO:0000313" key="6">
    <source>
        <dbReference type="Proteomes" id="UP000466586"/>
    </source>
</evidence>